<dbReference type="STRING" id="56484.A0A1Y2F6H4"/>
<dbReference type="InterPro" id="IPR036959">
    <property type="entry name" value="Peptidase_C12_UCH_sf"/>
</dbReference>
<dbReference type="PRINTS" id="PR00707">
    <property type="entry name" value="UBCTHYDRLASE"/>
</dbReference>
<keyword evidence="3 9" id="KW-0645">Protease</keyword>
<comment type="catalytic activity">
    <reaction evidence="1 9 10">
        <text>Thiol-dependent hydrolysis of ester, thioester, amide, peptide and isopeptide bonds formed by the C-terminal Gly of ubiquitin (a 76-residue protein attached to proteins as an intracellular targeting signal).</text>
        <dbReference type="EC" id="3.4.19.12"/>
    </reaction>
</comment>
<dbReference type="Proteomes" id="UP000193685">
    <property type="component" value="Unassembled WGS sequence"/>
</dbReference>
<evidence type="ECO:0000256" key="1">
    <source>
        <dbReference type="ARBA" id="ARBA00000707"/>
    </source>
</evidence>
<gene>
    <name evidence="12" type="ORF">BCR37DRAFT_349671</name>
</gene>
<name>A0A1Y2F6H4_PROLT</name>
<dbReference type="OrthoDB" id="1924260at2759"/>
<evidence type="ECO:0000256" key="3">
    <source>
        <dbReference type="ARBA" id="ARBA00022670"/>
    </source>
</evidence>
<dbReference type="OMA" id="YIQYEIQ"/>
<protein>
    <recommendedName>
        <fullName evidence="10">Ubiquitin carboxyl-terminal hydrolase</fullName>
        <ecNumber evidence="10">3.4.19.12</ecNumber>
    </recommendedName>
</protein>
<keyword evidence="13" id="KW-1185">Reference proteome</keyword>
<dbReference type="PROSITE" id="PS52048">
    <property type="entry name" value="UCH_DOMAIN"/>
    <property type="match status" value="1"/>
</dbReference>
<reference evidence="12 13" key="1">
    <citation type="submission" date="2016-07" db="EMBL/GenBank/DDBJ databases">
        <title>Pervasive Adenine N6-methylation of Active Genes in Fungi.</title>
        <authorList>
            <consortium name="DOE Joint Genome Institute"/>
            <person name="Mondo S.J."/>
            <person name="Dannebaum R.O."/>
            <person name="Kuo R.C."/>
            <person name="Labutti K."/>
            <person name="Haridas S."/>
            <person name="Kuo A."/>
            <person name="Salamov A."/>
            <person name="Ahrendt S.R."/>
            <person name="Lipzen A."/>
            <person name="Sullivan W."/>
            <person name="Andreopoulos W.B."/>
            <person name="Clum A."/>
            <person name="Lindquist E."/>
            <person name="Daum C."/>
            <person name="Ramamoorthy G.K."/>
            <person name="Gryganskyi A."/>
            <person name="Culley D."/>
            <person name="Magnuson J.K."/>
            <person name="James T.Y."/>
            <person name="O'Malley M.A."/>
            <person name="Stajich J.E."/>
            <person name="Spatafora J.W."/>
            <person name="Visel A."/>
            <person name="Grigoriev I.V."/>
        </authorList>
    </citation>
    <scope>NUCLEOTIDE SEQUENCE [LARGE SCALE GENOMIC DNA]</scope>
    <source>
        <strain evidence="12 13">12-1054</strain>
    </source>
</reference>
<keyword evidence="5 9" id="KW-0378">Hydrolase</keyword>
<dbReference type="InterPro" id="IPR017390">
    <property type="entry name" value="Ubiquitinyl_hydrolase_UCH37"/>
</dbReference>
<dbReference type="PIRSF" id="PIRSF038120">
    <property type="entry name" value="Ubiquitinyl_hydrolase_UCH37"/>
    <property type="match status" value="1"/>
</dbReference>
<dbReference type="EC" id="3.4.19.12" evidence="10"/>
<dbReference type="GO" id="GO:0004843">
    <property type="term" value="F:cysteine-type deubiquitinase activity"/>
    <property type="evidence" value="ECO:0007669"/>
    <property type="project" value="UniProtKB-UniRule"/>
</dbReference>
<evidence type="ECO:0000256" key="2">
    <source>
        <dbReference type="ARBA" id="ARBA00009326"/>
    </source>
</evidence>
<evidence type="ECO:0000256" key="8">
    <source>
        <dbReference type="PIRSR" id="PIRSR038120-2"/>
    </source>
</evidence>
<dbReference type="EMBL" id="MCFI01000015">
    <property type="protein sequence ID" value="ORY79483.1"/>
    <property type="molecule type" value="Genomic_DNA"/>
</dbReference>
<dbReference type="SUPFAM" id="SSF54001">
    <property type="entry name" value="Cysteine proteinases"/>
    <property type="match status" value="1"/>
</dbReference>
<evidence type="ECO:0000256" key="4">
    <source>
        <dbReference type="ARBA" id="ARBA00022786"/>
    </source>
</evidence>
<feature type="active site" description="Proton donor" evidence="7 9">
    <location>
        <position position="171"/>
    </location>
</feature>
<organism evidence="12 13">
    <name type="scientific">Protomyces lactucae-debilis</name>
    <dbReference type="NCBI Taxonomy" id="2754530"/>
    <lineage>
        <taxon>Eukaryota</taxon>
        <taxon>Fungi</taxon>
        <taxon>Dikarya</taxon>
        <taxon>Ascomycota</taxon>
        <taxon>Taphrinomycotina</taxon>
        <taxon>Taphrinomycetes</taxon>
        <taxon>Taphrinales</taxon>
        <taxon>Protomycetaceae</taxon>
        <taxon>Protomyces</taxon>
    </lineage>
</organism>
<dbReference type="FunFam" id="3.40.532.10:FF:000010">
    <property type="entry name" value="Ubiquitin carboxyl-terminal hydrolase"/>
    <property type="match status" value="1"/>
</dbReference>
<evidence type="ECO:0000259" key="11">
    <source>
        <dbReference type="PROSITE" id="PS52048"/>
    </source>
</evidence>
<dbReference type="GeneID" id="63784540"/>
<feature type="site" description="Important for enzyme activity" evidence="8 9">
    <location>
        <position position="186"/>
    </location>
</feature>
<dbReference type="Pfam" id="PF01088">
    <property type="entry name" value="Peptidase_C12"/>
    <property type="match status" value="1"/>
</dbReference>
<evidence type="ECO:0000256" key="10">
    <source>
        <dbReference type="RuleBase" id="RU361215"/>
    </source>
</evidence>
<feature type="domain" description="UCH catalytic" evidence="11">
    <location>
        <begin position="1"/>
        <end position="233"/>
    </location>
</feature>
<feature type="site" description="Transition state stabilizer" evidence="9">
    <location>
        <position position="78"/>
    </location>
</feature>
<comment type="similarity">
    <text evidence="2 9 10">Belongs to the peptidase C12 family.</text>
</comment>
<dbReference type="InterPro" id="IPR001578">
    <property type="entry name" value="Peptidase_C12_UCH"/>
</dbReference>
<feature type="non-terminal residue" evidence="12">
    <location>
        <position position="1"/>
    </location>
</feature>
<feature type="active site" description="Nucleophile" evidence="7 9">
    <location>
        <position position="84"/>
    </location>
</feature>
<dbReference type="Gene3D" id="3.40.532.10">
    <property type="entry name" value="Peptidase C12, ubiquitin carboxyl-terminal hydrolase"/>
    <property type="match status" value="1"/>
</dbReference>
<evidence type="ECO:0000313" key="13">
    <source>
        <dbReference type="Proteomes" id="UP000193685"/>
    </source>
</evidence>
<dbReference type="PANTHER" id="PTHR10589:SF16">
    <property type="entry name" value="UBIQUITIN CARBOXYL-TERMINAL HYDROLASE ISOZYME L5"/>
    <property type="match status" value="1"/>
</dbReference>
<dbReference type="RefSeq" id="XP_040723854.1">
    <property type="nucleotide sequence ID" value="XM_040867941.1"/>
</dbReference>
<evidence type="ECO:0000256" key="5">
    <source>
        <dbReference type="ARBA" id="ARBA00022801"/>
    </source>
</evidence>
<dbReference type="PANTHER" id="PTHR10589">
    <property type="entry name" value="UBIQUITIN CARBOXYL-TERMINAL HYDROLASE"/>
    <property type="match status" value="1"/>
</dbReference>
<comment type="caution">
    <text evidence="12">The sequence shown here is derived from an EMBL/GenBank/DDBJ whole genome shotgun (WGS) entry which is preliminary data.</text>
</comment>
<dbReference type="GO" id="GO:0016579">
    <property type="term" value="P:protein deubiquitination"/>
    <property type="evidence" value="ECO:0007669"/>
    <property type="project" value="InterPro"/>
</dbReference>
<keyword evidence="4 9" id="KW-0833">Ubl conjugation pathway</keyword>
<evidence type="ECO:0000313" key="12">
    <source>
        <dbReference type="EMBL" id="ORY79483.1"/>
    </source>
</evidence>
<dbReference type="InterPro" id="IPR038765">
    <property type="entry name" value="Papain-like_cys_pep_sf"/>
</dbReference>
<dbReference type="GO" id="GO:0006511">
    <property type="term" value="P:ubiquitin-dependent protein catabolic process"/>
    <property type="evidence" value="ECO:0007669"/>
    <property type="project" value="UniProtKB-UniRule"/>
</dbReference>
<proteinExistence type="inferred from homology"/>
<evidence type="ECO:0000256" key="7">
    <source>
        <dbReference type="PIRSR" id="PIRSR038120-1"/>
    </source>
</evidence>
<keyword evidence="6 9" id="KW-0788">Thiol protease</keyword>
<dbReference type="AlphaFoldDB" id="A0A1Y2F6H4"/>
<dbReference type="GO" id="GO:0005737">
    <property type="term" value="C:cytoplasm"/>
    <property type="evidence" value="ECO:0007669"/>
    <property type="project" value="TreeGrafter"/>
</dbReference>
<sequence length="312" mass="35093">WVTIESEPAIFNQLLRSLGVHGLVTKEVFSLDDETLRSFAPIHGFVFLFRWKVEEKKEDGRQVSSQEQNQHDLWFANQTADNACATLALLNIVLNCPHLDVGPFLSTFKAATADLKAPLKGLALASSETLRQKHNAFAKRSEMAEADLHLMQRARRAATKRRKNEGEDAFHFIAYLPKDGHLWELDGLKPAPIQHSATLAPEEWYLNAVPMIQERIERYSAQEIRFSLLALAEDPAVSLTRKRQTLLALHDADPEKASLAEIDAQLAQIDAERKEEAMLAARRAHDYTPFVETMLTLLNEKGVLSSVFSSTP</sequence>
<accession>A0A1Y2F6H4</accession>
<evidence type="ECO:0000256" key="9">
    <source>
        <dbReference type="PROSITE-ProRule" id="PRU01393"/>
    </source>
</evidence>
<evidence type="ECO:0000256" key="6">
    <source>
        <dbReference type="ARBA" id="ARBA00022807"/>
    </source>
</evidence>